<evidence type="ECO:0000256" key="4">
    <source>
        <dbReference type="PROSITE-ProRule" id="PRU00322"/>
    </source>
</evidence>
<evidence type="ECO:0000256" key="2">
    <source>
        <dbReference type="ARBA" id="ARBA00022771"/>
    </source>
</evidence>
<accession>A0A9P6C941</accession>
<dbReference type="OrthoDB" id="79830at2759"/>
<dbReference type="Gene3D" id="4.10.1060.10">
    <property type="entry name" value="Zinc finger, RanBP2-type"/>
    <property type="match status" value="4"/>
</dbReference>
<dbReference type="GO" id="GO:0008270">
    <property type="term" value="F:zinc ion binding"/>
    <property type="evidence" value="ECO:0007669"/>
    <property type="project" value="UniProtKB-KW"/>
</dbReference>
<comment type="caution">
    <text evidence="6">The sequence shown here is derived from an EMBL/GenBank/DDBJ whole genome shotgun (WGS) entry which is preliminary data.</text>
</comment>
<proteinExistence type="predicted"/>
<feature type="domain" description="RanBP2-type" evidence="5">
    <location>
        <begin position="168"/>
        <end position="198"/>
    </location>
</feature>
<keyword evidence="7" id="KW-1185">Reference proteome</keyword>
<protein>
    <recommendedName>
        <fullName evidence="5">RanBP2-type domain-containing protein</fullName>
    </recommendedName>
</protein>
<reference evidence="6" key="1">
    <citation type="submission" date="2020-11" db="EMBL/GenBank/DDBJ databases">
        <authorList>
            <consortium name="DOE Joint Genome Institute"/>
            <person name="Ahrendt S."/>
            <person name="Riley R."/>
            <person name="Andreopoulos W."/>
            <person name="Labutti K."/>
            <person name="Pangilinan J."/>
            <person name="Ruiz-Duenas F.J."/>
            <person name="Barrasa J.M."/>
            <person name="Sanchez-Garcia M."/>
            <person name="Camarero S."/>
            <person name="Miyauchi S."/>
            <person name="Serrano A."/>
            <person name="Linde D."/>
            <person name="Babiker R."/>
            <person name="Drula E."/>
            <person name="Ayuso-Fernandez I."/>
            <person name="Pacheco R."/>
            <person name="Padilla G."/>
            <person name="Ferreira P."/>
            <person name="Barriuso J."/>
            <person name="Kellner H."/>
            <person name="Castanera R."/>
            <person name="Alfaro M."/>
            <person name="Ramirez L."/>
            <person name="Pisabarro A.G."/>
            <person name="Kuo A."/>
            <person name="Tritt A."/>
            <person name="Lipzen A."/>
            <person name="He G."/>
            <person name="Yan M."/>
            <person name="Ng V."/>
            <person name="Cullen D."/>
            <person name="Martin F."/>
            <person name="Rosso M.-N."/>
            <person name="Henrissat B."/>
            <person name="Hibbett D."/>
            <person name="Martinez A.T."/>
            <person name="Grigoriev I.V."/>
        </authorList>
    </citation>
    <scope>NUCLEOTIDE SEQUENCE</scope>
    <source>
        <strain evidence="6">MF-IS2</strain>
    </source>
</reference>
<dbReference type="SMART" id="SM00547">
    <property type="entry name" value="ZnF_RBZ"/>
    <property type="match status" value="4"/>
</dbReference>
<dbReference type="InterPro" id="IPR001876">
    <property type="entry name" value="Znf_RanBP2"/>
</dbReference>
<dbReference type="GO" id="GO:0005634">
    <property type="term" value="C:nucleus"/>
    <property type="evidence" value="ECO:0007669"/>
    <property type="project" value="TreeGrafter"/>
</dbReference>
<dbReference type="Proteomes" id="UP000807342">
    <property type="component" value="Unassembled WGS sequence"/>
</dbReference>
<dbReference type="PROSITE" id="PS50199">
    <property type="entry name" value="ZF_RANBP2_2"/>
    <property type="match status" value="1"/>
</dbReference>
<evidence type="ECO:0000259" key="5">
    <source>
        <dbReference type="PROSITE" id="PS50199"/>
    </source>
</evidence>
<dbReference type="GO" id="GO:0003712">
    <property type="term" value="F:transcription coregulator activity"/>
    <property type="evidence" value="ECO:0007669"/>
    <property type="project" value="TreeGrafter"/>
</dbReference>
<organism evidence="6 7">
    <name type="scientific">Macrolepiota fuliginosa MF-IS2</name>
    <dbReference type="NCBI Taxonomy" id="1400762"/>
    <lineage>
        <taxon>Eukaryota</taxon>
        <taxon>Fungi</taxon>
        <taxon>Dikarya</taxon>
        <taxon>Basidiomycota</taxon>
        <taxon>Agaricomycotina</taxon>
        <taxon>Agaricomycetes</taxon>
        <taxon>Agaricomycetidae</taxon>
        <taxon>Agaricales</taxon>
        <taxon>Agaricineae</taxon>
        <taxon>Agaricaceae</taxon>
        <taxon>Macrolepiota</taxon>
    </lineage>
</organism>
<dbReference type="InterPro" id="IPR039958">
    <property type="entry name" value="RYBP/YAF2"/>
</dbReference>
<gene>
    <name evidence="6" type="ORF">P691DRAFT_22528</name>
</gene>
<dbReference type="GO" id="GO:0003677">
    <property type="term" value="F:DNA binding"/>
    <property type="evidence" value="ECO:0007669"/>
    <property type="project" value="TreeGrafter"/>
</dbReference>
<dbReference type="EMBL" id="MU151060">
    <property type="protein sequence ID" value="KAF9453580.1"/>
    <property type="molecule type" value="Genomic_DNA"/>
</dbReference>
<evidence type="ECO:0000313" key="6">
    <source>
        <dbReference type="EMBL" id="KAF9453580.1"/>
    </source>
</evidence>
<keyword evidence="1" id="KW-0479">Metal-binding</keyword>
<evidence type="ECO:0000256" key="3">
    <source>
        <dbReference type="ARBA" id="ARBA00022833"/>
    </source>
</evidence>
<dbReference type="Pfam" id="PF00641">
    <property type="entry name" value="Zn_ribbon_RanBP"/>
    <property type="match status" value="4"/>
</dbReference>
<evidence type="ECO:0000313" key="7">
    <source>
        <dbReference type="Proteomes" id="UP000807342"/>
    </source>
</evidence>
<evidence type="ECO:0000256" key="1">
    <source>
        <dbReference type="ARBA" id="ARBA00022723"/>
    </source>
</evidence>
<dbReference type="GO" id="GO:0045893">
    <property type="term" value="P:positive regulation of DNA-templated transcription"/>
    <property type="evidence" value="ECO:0007669"/>
    <property type="project" value="InterPro"/>
</dbReference>
<name>A0A9P6C941_9AGAR</name>
<dbReference type="PANTHER" id="PTHR12920">
    <property type="entry name" value="RYBP AND YAF2-RELATED"/>
    <property type="match status" value="1"/>
</dbReference>
<dbReference type="PANTHER" id="PTHR12920:SF4">
    <property type="entry name" value="GEO03726P1"/>
    <property type="match status" value="1"/>
</dbReference>
<dbReference type="AlphaFoldDB" id="A0A9P6C941"/>
<sequence>MRRKMQRLNHLHLYLVSPSLSRFPLHPARHRMKPRWSTGPLFQHSILRTGLKTPAAGASTEWTCGTCMLNNPASATEKCTICDAPKAGVEPPKPAPSFNWGAAGMKPVTGPSNDGWTCSQCSLQNPVGATVKCTICDAPKPGAATEPLQPAPSFNWGAAGMKPMTGPADGEWSCSQCSLKNPSTATEKCMICDAPKPGATAAPAPKTTGFNWGAVGMKAPTSNGSAVEWTCGLCELKNPADAKAKCTICDAPRS</sequence>
<keyword evidence="3" id="KW-0862">Zinc</keyword>
<keyword evidence="2 4" id="KW-0863">Zinc-finger</keyword>